<feature type="transmembrane region" description="Helical" evidence="8">
    <location>
        <begin position="319"/>
        <end position="340"/>
    </location>
</feature>
<dbReference type="GO" id="GO:1902600">
    <property type="term" value="P:proton transmembrane transport"/>
    <property type="evidence" value="ECO:0007669"/>
    <property type="project" value="InterPro"/>
</dbReference>
<evidence type="ECO:0000256" key="2">
    <source>
        <dbReference type="ARBA" id="ARBA00022448"/>
    </source>
</evidence>
<evidence type="ECO:0000256" key="3">
    <source>
        <dbReference type="ARBA" id="ARBA00022449"/>
    </source>
</evidence>
<gene>
    <name evidence="10" type="ORF">EKE94_06390</name>
</gene>
<feature type="transmembrane region" description="Helical" evidence="8">
    <location>
        <begin position="72"/>
        <end position="91"/>
    </location>
</feature>
<dbReference type="Pfam" id="PF00999">
    <property type="entry name" value="Na_H_Exchanger"/>
    <property type="match status" value="1"/>
</dbReference>
<dbReference type="Proteomes" id="UP000285908">
    <property type="component" value="Unassembled WGS sequence"/>
</dbReference>
<reference evidence="10 11" key="1">
    <citation type="submission" date="2018-11" db="EMBL/GenBank/DDBJ databases">
        <title>Mesobaculum littorinae gen. nov., sp. nov., isolated from Littorina scabra that represents a novel genus of the order Rhodobacteraceae.</title>
        <authorList>
            <person name="Li F."/>
        </authorList>
    </citation>
    <scope>NUCLEOTIDE SEQUENCE [LARGE SCALE GENOMIC DNA]</scope>
    <source>
        <strain evidence="10 11">M0103</strain>
    </source>
</reference>
<feature type="transmembrane region" description="Helical" evidence="8">
    <location>
        <begin position="262"/>
        <end position="282"/>
    </location>
</feature>
<feature type="transmembrane region" description="Helical" evidence="8">
    <location>
        <begin position="383"/>
        <end position="405"/>
    </location>
</feature>
<keyword evidence="6" id="KW-0406">Ion transport</keyword>
<dbReference type="GO" id="GO:0015297">
    <property type="term" value="F:antiporter activity"/>
    <property type="evidence" value="ECO:0007669"/>
    <property type="project" value="UniProtKB-KW"/>
</dbReference>
<accession>A0A438AIG3</accession>
<keyword evidence="2" id="KW-0813">Transport</keyword>
<evidence type="ECO:0000256" key="5">
    <source>
        <dbReference type="ARBA" id="ARBA00022989"/>
    </source>
</evidence>
<dbReference type="InterPro" id="IPR006153">
    <property type="entry name" value="Cation/H_exchanger_TM"/>
</dbReference>
<feature type="domain" description="Cation/H+ exchanger transmembrane" evidence="9">
    <location>
        <begin position="30"/>
        <end position="405"/>
    </location>
</feature>
<name>A0A438AIG3_9RHOB</name>
<evidence type="ECO:0000259" key="9">
    <source>
        <dbReference type="Pfam" id="PF00999"/>
    </source>
</evidence>
<feature type="transmembrane region" description="Helical" evidence="8">
    <location>
        <begin position="15"/>
        <end position="34"/>
    </location>
</feature>
<evidence type="ECO:0000256" key="1">
    <source>
        <dbReference type="ARBA" id="ARBA00004651"/>
    </source>
</evidence>
<dbReference type="EMBL" id="RQXX01000002">
    <property type="protein sequence ID" value="RVV98541.1"/>
    <property type="molecule type" value="Genomic_DNA"/>
</dbReference>
<evidence type="ECO:0000256" key="4">
    <source>
        <dbReference type="ARBA" id="ARBA00022692"/>
    </source>
</evidence>
<evidence type="ECO:0000256" key="6">
    <source>
        <dbReference type="ARBA" id="ARBA00023065"/>
    </source>
</evidence>
<feature type="transmembrane region" description="Helical" evidence="8">
    <location>
        <begin position="103"/>
        <end position="127"/>
    </location>
</feature>
<feature type="transmembrane region" description="Helical" evidence="8">
    <location>
        <begin position="176"/>
        <end position="193"/>
    </location>
</feature>
<sequence>MPLPSSGLRHRLPPVMAPSDLFIIALGVFGYALVSRRGESGSLTGPMVFTAMGLVLGEAVLDLVAFPVRNSALHMLAEVTLVLVLFTDAARIDVTRLSRDHDVPLRLLAIGLPMTMVLGTLAAWWIFPGLGLWQAAVLGVILAPTDAALGQAVVTNGAIPQRVRQALNVESGLNDGLAFPVLLIVLSLAFEAVEGRGAGGWSLFIAGQLLVGPAVGIAVGWLGVRAINAAAEARLMNQVFLQIAVLSLALLAYGGAELAHGNGFIAAFAAGMAVATSTRRVLDALEDFGETEGQLLSLVVFLLFGAVLLPTAFDTLTWRHVVYAALSLTVLRMVPVALALTGTRLRPVTALFLGWFGPRGLASILYLLLILEEDGVQLGGDLAPAILLTVAGSVILHGASAAPAARAYARWIAARDTAPEDRPVFPFPTRIGHHRGKASAAD</sequence>
<dbReference type="AlphaFoldDB" id="A0A438AIG3"/>
<evidence type="ECO:0000256" key="7">
    <source>
        <dbReference type="ARBA" id="ARBA00023136"/>
    </source>
</evidence>
<keyword evidence="7 8" id="KW-0472">Membrane</keyword>
<proteinExistence type="predicted"/>
<feature type="transmembrane region" description="Helical" evidence="8">
    <location>
        <begin position="46"/>
        <end position="66"/>
    </location>
</feature>
<keyword evidence="4 8" id="KW-0812">Transmembrane</keyword>
<comment type="subcellular location">
    <subcellularLocation>
        <location evidence="1">Cell membrane</location>
        <topology evidence="1">Multi-pass membrane protein</topology>
    </subcellularLocation>
</comment>
<feature type="transmembrane region" description="Helical" evidence="8">
    <location>
        <begin position="133"/>
        <end position="155"/>
    </location>
</feature>
<feature type="transmembrane region" description="Helical" evidence="8">
    <location>
        <begin position="294"/>
        <end position="313"/>
    </location>
</feature>
<dbReference type="PANTHER" id="PTHR32507:SF8">
    <property type="entry name" value="CNH1P"/>
    <property type="match status" value="1"/>
</dbReference>
<evidence type="ECO:0000313" key="10">
    <source>
        <dbReference type="EMBL" id="RVV98541.1"/>
    </source>
</evidence>
<organism evidence="10 11">
    <name type="scientific">Mesobaculum littorinae</name>
    <dbReference type="NCBI Taxonomy" id="2486419"/>
    <lineage>
        <taxon>Bacteria</taxon>
        <taxon>Pseudomonadati</taxon>
        <taxon>Pseudomonadota</taxon>
        <taxon>Alphaproteobacteria</taxon>
        <taxon>Rhodobacterales</taxon>
        <taxon>Roseobacteraceae</taxon>
        <taxon>Mesobaculum</taxon>
    </lineage>
</organism>
<comment type="caution">
    <text evidence="10">The sequence shown here is derived from an EMBL/GenBank/DDBJ whole genome shotgun (WGS) entry which is preliminary data.</text>
</comment>
<dbReference type="PANTHER" id="PTHR32507">
    <property type="entry name" value="NA(+)/H(+) ANTIPORTER 1"/>
    <property type="match status" value="1"/>
</dbReference>
<feature type="transmembrane region" description="Helical" evidence="8">
    <location>
        <begin position="239"/>
        <end position="256"/>
    </location>
</feature>
<feature type="transmembrane region" description="Helical" evidence="8">
    <location>
        <begin position="205"/>
        <end position="227"/>
    </location>
</feature>
<keyword evidence="5 8" id="KW-1133">Transmembrane helix</keyword>
<evidence type="ECO:0000313" key="11">
    <source>
        <dbReference type="Proteomes" id="UP000285908"/>
    </source>
</evidence>
<evidence type="ECO:0000256" key="8">
    <source>
        <dbReference type="SAM" id="Phobius"/>
    </source>
</evidence>
<keyword evidence="3" id="KW-0050">Antiport</keyword>
<dbReference type="GO" id="GO:0005886">
    <property type="term" value="C:plasma membrane"/>
    <property type="evidence" value="ECO:0007669"/>
    <property type="project" value="UniProtKB-SubCell"/>
</dbReference>
<dbReference type="OrthoDB" id="9810860at2"/>
<feature type="transmembrane region" description="Helical" evidence="8">
    <location>
        <begin position="352"/>
        <end position="371"/>
    </location>
</feature>
<keyword evidence="11" id="KW-1185">Reference proteome</keyword>
<protein>
    <submittedName>
        <fullName evidence="10">Sodium:proton antiporter</fullName>
    </submittedName>
</protein>